<keyword evidence="1" id="KW-0819">tRNA processing</keyword>
<organism evidence="5 6">
    <name type="scientific">Clathrus columnatus</name>
    <dbReference type="NCBI Taxonomy" id="1419009"/>
    <lineage>
        <taxon>Eukaryota</taxon>
        <taxon>Fungi</taxon>
        <taxon>Dikarya</taxon>
        <taxon>Basidiomycota</taxon>
        <taxon>Agaricomycotina</taxon>
        <taxon>Agaricomycetes</taxon>
        <taxon>Phallomycetidae</taxon>
        <taxon>Phallales</taxon>
        <taxon>Clathraceae</taxon>
        <taxon>Clathrus</taxon>
    </lineage>
</organism>
<evidence type="ECO:0000313" key="6">
    <source>
        <dbReference type="Proteomes" id="UP001050691"/>
    </source>
</evidence>
<dbReference type="CDD" id="cd01285">
    <property type="entry name" value="nucleoside_deaminase"/>
    <property type="match status" value="1"/>
</dbReference>
<name>A0AAV5AJP4_9AGAM</name>
<dbReference type="PANTHER" id="PTHR11079:SF156">
    <property type="entry name" value="INACTIVE TRNA-SPECIFIC ADENOSINE DEAMINASE-LIKE PROTEIN 3-RELATED"/>
    <property type="match status" value="1"/>
</dbReference>
<dbReference type="Proteomes" id="UP001050691">
    <property type="component" value="Unassembled WGS sequence"/>
</dbReference>
<evidence type="ECO:0000256" key="2">
    <source>
        <dbReference type="ARBA" id="ARBA00038160"/>
    </source>
</evidence>
<comment type="similarity">
    <text evidence="2">Belongs to the cytidine and deoxycytidylate deaminase family. ADAT3 subfamily.</text>
</comment>
<feature type="domain" description="CMP/dCMP-type deaminase" evidence="4">
    <location>
        <begin position="294"/>
        <end position="404"/>
    </location>
</feature>
<dbReference type="SUPFAM" id="SSF82199">
    <property type="entry name" value="SET domain"/>
    <property type="match status" value="1"/>
</dbReference>
<proteinExistence type="inferred from homology"/>
<dbReference type="AlphaFoldDB" id="A0AAV5AJP4"/>
<dbReference type="GO" id="GO:0005737">
    <property type="term" value="C:cytoplasm"/>
    <property type="evidence" value="ECO:0007669"/>
    <property type="project" value="TreeGrafter"/>
</dbReference>
<dbReference type="PANTHER" id="PTHR11079">
    <property type="entry name" value="CYTOSINE DEAMINASE FAMILY MEMBER"/>
    <property type="match status" value="1"/>
</dbReference>
<dbReference type="GO" id="GO:0005634">
    <property type="term" value="C:nucleus"/>
    <property type="evidence" value="ECO:0007669"/>
    <property type="project" value="TreeGrafter"/>
</dbReference>
<dbReference type="GO" id="GO:0008033">
    <property type="term" value="P:tRNA processing"/>
    <property type="evidence" value="ECO:0007669"/>
    <property type="project" value="UniProtKB-KW"/>
</dbReference>
<keyword evidence="6" id="KW-1185">Reference proteome</keyword>
<evidence type="ECO:0000259" key="3">
    <source>
        <dbReference type="PROSITE" id="PS50280"/>
    </source>
</evidence>
<gene>
    <name evidence="5" type="ORF">Clacol_007580</name>
</gene>
<dbReference type="SUPFAM" id="SSF53927">
    <property type="entry name" value="Cytidine deaminase-like"/>
    <property type="match status" value="1"/>
</dbReference>
<feature type="domain" description="SET" evidence="3">
    <location>
        <begin position="1"/>
        <end position="73"/>
    </location>
</feature>
<dbReference type="InterPro" id="IPR016193">
    <property type="entry name" value="Cytidine_deaminase-like"/>
</dbReference>
<dbReference type="Pfam" id="PF00856">
    <property type="entry name" value="SET"/>
    <property type="match status" value="1"/>
</dbReference>
<dbReference type="InterPro" id="IPR002125">
    <property type="entry name" value="CMP_dCMP_dom"/>
</dbReference>
<protein>
    <submittedName>
        <fullName evidence="5">Uncharacterized protein</fullName>
    </submittedName>
</protein>
<reference evidence="5" key="1">
    <citation type="submission" date="2021-10" db="EMBL/GenBank/DDBJ databases">
        <title>De novo Genome Assembly of Clathrus columnatus (Basidiomycota, Fungi) Using Illumina and Nanopore Sequence Data.</title>
        <authorList>
            <person name="Ogiso-Tanaka E."/>
            <person name="Itagaki H."/>
            <person name="Hosoya T."/>
            <person name="Hosaka K."/>
        </authorList>
    </citation>
    <scope>NUCLEOTIDE SEQUENCE</scope>
    <source>
        <strain evidence="5">MO-923</strain>
    </source>
</reference>
<dbReference type="Gene3D" id="2.170.270.10">
    <property type="entry name" value="SET domain"/>
    <property type="match status" value="1"/>
</dbReference>
<dbReference type="Gene3D" id="3.40.140.10">
    <property type="entry name" value="Cytidine Deaminase, domain 2"/>
    <property type="match status" value="1"/>
</dbReference>
<evidence type="ECO:0000313" key="5">
    <source>
        <dbReference type="EMBL" id="GJJ13328.1"/>
    </source>
</evidence>
<dbReference type="PROSITE" id="PS51747">
    <property type="entry name" value="CYT_DCMP_DEAMINASES_2"/>
    <property type="match status" value="1"/>
</dbReference>
<dbReference type="InterPro" id="IPR001214">
    <property type="entry name" value="SET_dom"/>
</dbReference>
<dbReference type="GO" id="GO:0052717">
    <property type="term" value="F:tRNA-specific adenosine-34 deaminase activity"/>
    <property type="evidence" value="ECO:0007669"/>
    <property type="project" value="TreeGrafter"/>
</dbReference>
<sequence>MERWAYGTCFRIRYWFHYGIEWSENSLKILTGSLFNHSSNPNVTYNLDNTHACIKFMTSRIVQPEEELCIYYGHSLWFDDADPLSIEPFEGTPFNQEGTYVSGLEDLEMDLLPDSPIRFYLEKELPFKKVSVVVEDEDGDGIETVDAWVIDIPNNNDIAQLIVWLKVSEIQHESLKHAKHIRKINKGGSNITSLLLTVADAPAPIIPTGLIPYVTKVPRYPARTLEQAKIKATIWPVLYESRDHRQVQEEKKRWTGQTVQWFRDAINIICIEAKRVQALGELPIVSYVPAPLDGTSEARAFIAHDTRKSTKHPLGHSVFNLVRTIGDPGPTAEPSASNENGQNYLLTSRTLFTTHEPCVSCSMALVHSRVKEIIYIHPMSLTGGCGGVTCIPALKNINHRFQIWKWTEMPPESEEICSSVDA</sequence>
<comment type="caution">
    <text evidence="5">The sequence shown here is derived from an EMBL/GenBank/DDBJ whole genome shotgun (WGS) entry which is preliminary data.</text>
</comment>
<dbReference type="PROSITE" id="PS50280">
    <property type="entry name" value="SET"/>
    <property type="match status" value="1"/>
</dbReference>
<dbReference type="EMBL" id="BPWL01000008">
    <property type="protein sequence ID" value="GJJ13328.1"/>
    <property type="molecule type" value="Genomic_DNA"/>
</dbReference>
<accession>A0AAV5AJP4</accession>
<dbReference type="Pfam" id="PF00383">
    <property type="entry name" value="dCMP_cyt_deam_1"/>
    <property type="match status" value="1"/>
</dbReference>
<dbReference type="InterPro" id="IPR046341">
    <property type="entry name" value="SET_dom_sf"/>
</dbReference>
<evidence type="ECO:0000256" key="1">
    <source>
        <dbReference type="ARBA" id="ARBA00022694"/>
    </source>
</evidence>
<evidence type="ECO:0000259" key="4">
    <source>
        <dbReference type="PROSITE" id="PS51747"/>
    </source>
</evidence>